<reference evidence="1 2" key="1">
    <citation type="submission" date="2018-11" db="EMBL/GenBank/DDBJ databases">
        <authorList>
            <consortium name="Pathogen Informatics"/>
        </authorList>
    </citation>
    <scope>NUCLEOTIDE SEQUENCE [LARGE SCALE GENOMIC DNA]</scope>
    <source>
        <strain>Denwood</strain>
        <strain evidence="2">Zambia</strain>
    </source>
</reference>
<sequence length="223" mass="24851">MFPLIFSHINQLDSQPSSPGESEAVSPVAPGCYNPRYPHHHHQHMLGPHLSCHPGPTDMFQFFSNVHYSAVTEQQQLYTNSHLIPPGYQRHLSSRLDDESLCGSSDVENLRSDCLHSNSLPNIRTGYDMNGSCYTPNFHMANYNSPYFMDKSIVQDGSVSCDESLSQLHSFLSPYGSTALNSAAFHASLDGLCVGGKQKRGVLPKRATQIMKQWLFQHLVVSQ</sequence>
<dbReference type="EMBL" id="UZAL01029149">
    <property type="protein sequence ID" value="VDP46269.1"/>
    <property type="molecule type" value="Genomic_DNA"/>
</dbReference>
<proteinExistence type="predicted"/>
<dbReference type="AlphaFoldDB" id="A0A183P305"/>
<organism evidence="1 2">
    <name type="scientific">Schistosoma mattheei</name>
    <dbReference type="NCBI Taxonomy" id="31246"/>
    <lineage>
        <taxon>Eukaryota</taxon>
        <taxon>Metazoa</taxon>
        <taxon>Spiralia</taxon>
        <taxon>Lophotrochozoa</taxon>
        <taxon>Platyhelminthes</taxon>
        <taxon>Trematoda</taxon>
        <taxon>Digenea</taxon>
        <taxon>Strigeidida</taxon>
        <taxon>Schistosomatoidea</taxon>
        <taxon>Schistosomatidae</taxon>
        <taxon>Schistosoma</taxon>
    </lineage>
</organism>
<evidence type="ECO:0000313" key="1">
    <source>
        <dbReference type="EMBL" id="VDP46269.1"/>
    </source>
</evidence>
<protein>
    <submittedName>
        <fullName evidence="1">Uncharacterized protein</fullName>
    </submittedName>
</protein>
<accession>A0A183P305</accession>
<name>A0A183P305_9TREM</name>
<evidence type="ECO:0000313" key="2">
    <source>
        <dbReference type="Proteomes" id="UP000269396"/>
    </source>
</evidence>
<dbReference type="Proteomes" id="UP000269396">
    <property type="component" value="Unassembled WGS sequence"/>
</dbReference>
<keyword evidence="2" id="KW-1185">Reference proteome</keyword>
<gene>
    <name evidence="1" type="ORF">SMTD_LOCUS8741</name>
</gene>